<dbReference type="RefSeq" id="WP_086742493.1">
    <property type="nucleotide sequence ID" value="NZ_MWPV01000001.1"/>
</dbReference>
<dbReference type="Proteomes" id="UP000194841">
    <property type="component" value="Unassembled WGS sequence"/>
</dbReference>
<gene>
    <name evidence="1" type="ORF">B1199_02130</name>
</gene>
<protein>
    <submittedName>
        <fullName evidence="1">Uncharacterized protein</fullName>
    </submittedName>
</protein>
<sequence>MNRHSLLRQIILFDQPDTAWRHLADFPRLVNAPSVTVDKAILLHVLELFYHHQIDAEALSDWGDLIENSDELDGQGIDDYLYALANPELMGGLTQDSVGKIIMILQSEVAD</sequence>
<name>A0A244CU22_PSEDV</name>
<accession>A0A244CU22</accession>
<dbReference type="AlphaFoldDB" id="A0A244CU22"/>
<dbReference type="OrthoDB" id="7595800at2"/>
<evidence type="ECO:0000313" key="1">
    <source>
        <dbReference type="EMBL" id="OUL59098.1"/>
    </source>
</evidence>
<comment type="caution">
    <text evidence="1">The sequence shown here is derived from an EMBL/GenBank/DDBJ whole genome shotgun (WGS) entry which is preliminary data.</text>
</comment>
<keyword evidence="2" id="KW-1185">Reference proteome</keyword>
<dbReference type="EMBL" id="MWPV01000001">
    <property type="protein sequence ID" value="OUL59098.1"/>
    <property type="molecule type" value="Genomic_DNA"/>
</dbReference>
<evidence type="ECO:0000313" key="2">
    <source>
        <dbReference type="Proteomes" id="UP000194841"/>
    </source>
</evidence>
<reference evidence="1 2" key="1">
    <citation type="submission" date="2017-02" db="EMBL/GenBank/DDBJ databases">
        <title>Pseudoalteromonas ulvae TC14 Genome.</title>
        <authorList>
            <person name="Molmeret M."/>
        </authorList>
    </citation>
    <scope>NUCLEOTIDE SEQUENCE [LARGE SCALE GENOMIC DNA]</scope>
    <source>
        <strain evidence="1">TC14</strain>
    </source>
</reference>
<organism evidence="1 2">
    <name type="scientific">Pseudoalteromonas ulvae</name>
    <dbReference type="NCBI Taxonomy" id="107327"/>
    <lineage>
        <taxon>Bacteria</taxon>
        <taxon>Pseudomonadati</taxon>
        <taxon>Pseudomonadota</taxon>
        <taxon>Gammaproteobacteria</taxon>
        <taxon>Alteromonadales</taxon>
        <taxon>Pseudoalteromonadaceae</taxon>
        <taxon>Pseudoalteromonas</taxon>
    </lineage>
</organism>
<proteinExistence type="predicted"/>